<sequence>MDVLGVAPMKTQKQFKRNRRHNKSIKVVYISSPMKVKTSASDFRALVQELTGINSDAERFLEINGAVGDVMVEQMKSGVEANHESNEFNLSINSGFGDIPAGSSEYSSLLHLQAFGNNQSIFS</sequence>
<dbReference type="Proteomes" id="UP001187192">
    <property type="component" value="Unassembled WGS sequence"/>
</dbReference>
<dbReference type="Gramene" id="FCD_00029783-RA">
    <property type="protein sequence ID" value="FCD_00029783-RA:cds"/>
    <property type="gene ID" value="FCD_00029783"/>
</dbReference>
<dbReference type="EMBL" id="BTGU01000058">
    <property type="protein sequence ID" value="GMN55589.1"/>
    <property type="molecule type" value="Genomic_DNA"/>
</dbReference>
<evidence type="ECO:0000313" key="2">
    <source>
        <dbReference type="EMBL" id="GMN55589.1"/>
    </source>
</evidence>
<organism evidence="2 3">
    <name type="scientific">Ficus carica</name>
    <name type="common">Common fig</name>
    <dbReference type="NCBI Taxonomy" id="3494"/>
    <lineage>
        <taxon>Eukaryota</taxon>
        <taxon>Viridiplantae</taxon>
        <taxon>Streptophyta</taxon>
        <taxon>Embryophyta</taxon>
        <taxon>Tracheophyta</taxon>
        <taxon>Spermatophyta</taxon>
        <taxon>Magnoliopsida</taxon>
        <taxon>eudicotyledons</taxon>
        <taxon>Gunneridae</taxon>
        <taxon>Pentapetalae</taxon>
        <taxon>rosids</taxon>
        <taxon>fabids</taxon>
        <taxon>Rosales</taxon>
        <taxon>Moraceae</taxon>
        <taxon>Ficeae</taxon>
        <taxon>Ficus</taxon>
    </lineage>
</organism>
<keyword evidence="3" id="KW-1185">Reference proteome</keyword>
<feature type="domain" description="VQ" evidence="1">
    <location>
        <begin position="30"/>
        <end position="56"/>
    </location>
</feature>
<reference evidence="2" key="1">
    <citation type="submission" date="2023-07" db="EMBL/GenBank/DDBJ databases">
        <title>draft genome sequence of fig (Ficus carica).</title>
        <authorList>
            <person name="Takahashi T."/>
            <person name="Nishimura K."/>
        </authorList>
    </citation>
    <scope>NUCLEOTIDE SEQUENCE</scope>
</reference>
<comment type="caution">
    <text evidence="2">The sequence shown here is derived from an EMBL/GenBank/DDBJ whole genome shotgun (WGS) entry which is preliminary data.</text>
</comment>
<dbReference type="PANTHER" id="PTHR33624">
    <property type="entry name" value="SIGMA FACTOR BINDING PROTEIN 1, CHLOROPLASTIC"/>
    <property type="match status" value="1"/>
</dbReference>
<dbReference type="AlphaFoldDB" id="A0AA88AHB7"/>
<dbReference type="InterPro" id="IPR039335">
    <property type="entry name" value="SIB1/2"/>
</dbReference>
<evidence type="ECO:0000313" key="3">
    <source>
        <dbReference type="Proteomes" id="UP001187192"/>
    </source>
</evidence>
<dbReference type="PANTHER" id="PTHR33624:SF24">
    <property type="entry name" value="VQ DOMAIN-CONTAINING PROTEIN"/>
    <property type="match status" value="1"/>
</dbReference>
<dbReference type="InterPro" id="IPR008889">
    <property type="entry name" value="VQ"/>
</dbReference>
<accession>A0AA88AHB7</accession>
<gene>
    <name evidence="2" type="ORF">TIFTF001_024706</name>
</gene>
<protein>
    <recommendedName>
        <fullName evidence="1">VQ domain-containing protein</fullName>
    </recommendedName>
</protein>
<proteinExistence type="predicted"/>
<name>A0AA88AHB7_FICCA</name>
<dbReference type="Pfam" id="PF05678">
    <property type="entry name" value="VQ"/>
    <property type="match status" value="1"/>
</dbReference>
<evidence type="ECO:0000259" key="1">
    <source>
        <dbReference type="Pfam" id="PF05678"/>
    </source>
</evidence>